<dbReference type="InterPro" id="IPR050169">
    <property type="entry name" value="Krueppel_C2H2_ZnF"/>
</dbReference>
<dbReference type="InterPro" id="IPR001909">
    <property type="entry name" value="KRAB"/>
</dbReference>
<keyword evidence="2" id="KW-1185">Reference proteome</keyword>
<dbReference type="InterPro" id="IPR036051">
    <property type="entry name" value="KRAB_dom_sf"/>
</dbReference>
<sequence length="100" mass="11643">MGLLFQVPLTFSDVTIDFSQEEWECLNSDQRNLYRDVMLENYTNFISLGSSPVYHIAFSRHVSLVSSNTVVPSYPRSRFPRFQLPAVNRRPKILNGKFQK</sequence>
<reference evidence="3" key="1">
    <citation type="submission" date="2025-08" db="UniProtKB">
        <authorList>
            <consortium name="RefSeq"/>
        </authorList>
    </citation>
    <scope>IDENTIFICATION</scope>
</reference>
<evidence type="ECO:0000259" key="1">
    <source>
        <dbReference type="PROSITE" id="PS50805"/>
    </source>
</evidence>
<feature type="domain" description="KRAB" evidence="1">
    <location>
        <begin position="9"/>
        <end position="98"/>
    </location>
</feature>
<dbReference type="GO" id="GO:0006355">
    <property type="term" value="P:regulation of DNA-templated transcription"/>
    <property type="evidence" value="ECO:0007669"/>
    <property type="project" value="InterPro"/>
</dbReference>
<dbReference type="RefSeq" id="XP_023598505.1">
    <property type="nucleotide sequence ID" value="XM_023742737.1"/>
</dbReference>
<dbReference type="CDD" id="cd07765">
    <property type="entry name" value="KRAB_A-box"/>
    <property type="match status" value="1"/>
</dbReference>
<dbReference type="SMART" id="SM00349">
    <property type="entry name" value="KRAB"/>
    <property type="match status" value="1"/>
</dbReference>
<dbReference type="PANTHER" id="PTHR23232">
    <property type="entry name" value="KRAB DOMAIN C2H2 ZINC FINGER"/>
    <property type="match status" value="1"/>
</dbReference>
<dbReference type="GeneID" id="101353200"/>
<dbReference type="KEGG" id="tmu:101353200"/>
<dbReference type="InParanoid" id="A0A2Y9RUC3"/>
<accession>A0A2Y9RUC3</accession>
<organism evidence="2 3">
    <name type="scientific">Trichechus manatus latirostris</name>
    <name type="common">Florida manatee</name>
    <dbReference type="NCBI Taxonomy" id="127582"/>
    <lineage>
        <taxon>Eukaryota</taxon>
        <taxon>Metazoa</taxon>
        <taxon>Chordata</taxon>
        <taxon>Craniata</taxon>
        <taxon>Vertebrata</taxon>
        <taxon>Euteleostomi</taxon>
        <taxon>Mammalia</taxon>
        <taxon>Eutheria</taxon>
        <taxon>Afrotheria</taxon>
        <taxon>Sirenia</taxon>
        <taxon>Trichechidae</taxon>
        <taxon>Trichechus</taxon>
    </lineage>
</organism>
<gene>
    <name evidence="3" type="primary">LOC101353200</name>
</gene>
<dbReference type="Proteomes" id="UP000248480">
    <property type="component" value="Unplaced"/>
</dbReference>
<proteinExistence type="predicted"/>
<protein>
    <submittedName>
        <fullName evidence="3">Zinc finger protein 888</fullName>
    </submittedName>
</protein>
<evidence type="ECO:0000313" key="3">
    <source>
        <dbReference type="RefSeq" id="XP_023598505.1"/>
    </source>
</evidence>
<dbReference type="AlphaFoldDB" id="A0A2Y9RUC3"/>
<dbReference type="Pfam" id="PF01352">
    <property type="entry name" value="KRAB"/>
    <property type="match status" value="1"/>
</dbReference>
<dbReference type="SUPFAM" id="SSF109640">
    <property type="entry name" value="KRAB domain (Kruppel-associated box)"/>
    <property type="match status" value="1"/>
</dbReference>
<evidence type="ECO:0000313" key="2">
    <source>
        <dbReference type="Proteomes" id="UP000248480"/>
    </source>
</evidence>
<dbReference type="PROSITE" id="PS50805">
    <property type="entry name" value="KRAB"/>
    <property type="match status" value="1"/>
</dbReference>
<name>A0A2Y9RUC3_TRIMA</name>
<dbReference type="Gene3D" id="6.10.140.140">
    <property type="match status" value="1"/>
</dbReference>
<dbReference type="PANTHER" id="PTHR23232:SF163">
    <property type="entry name" value="ZINC FINGER PROTEIN 589"/>
    <property type="match status" value="1"/>
</dbReference>